<dbReference type="HOGENOM" id="CLU_1894273_0_0_0"/>
<dbReference type="eggNOG" id="ENOG502ZK2J">
    <property type="taxonomic scope" value="Bacteria"/>
</dbReference>
<evidence type="ECO:0000313" key="2">
    <source>
        <dbReference type="EMBL" id="ADB18903.1"/>
    </source>
</evidence>
<gene>
    <name evidence="2" type="ordered locus">Psta_4255</name>
</gene>
<accession>D2R454</accession>
<dbReference type="AlphaFoldDB" id="D2R454"/>
<feature type="chain" id="PRO_5003034592" evidence="1">
    <location>
        <begin position="20"/>
        <end position="134"/>
    </location>
</feature>
<dbReference type="EMBL" id="CP001848">
    <property type="protein sequence ID" value="ADB18903.1"/>
    <property type="molecule type" value="Genomic_DNA"/>
</dbReference>
<keyword evidence="3" id="KW-1185">Reference proteome</keyword>
<protein>
    <submittedName>
        <fullName evidence="2">Uncharacterized protein</fullName>
    </submittedName>
</protein>
<sequence precursor="true">MRRLIATALLLAATGAIYAQGPVTPITPEQEQVLTPSTVTPEIWLYSQEMRRHDDPQQAVRRKAEFKAEQRLHRMATMKWYGMSNSRPQASAVPIMSVYSPTWVGNGQDRFDWVAFGFPATTLRVVEREYVYPR</sequence>
<name>D2R454_PIRSD</name>
<keyword evidence="1" id="KW-0732">Signal</keyword>
<dbReference type="Proteomes" id="UP000001887">
    <property type="component" value="Chromosome"/>
</dbReference>
<dbReference type="OrthoDB" id="292622at2"/>
<reference evidence="2 3" key="1">
    <citation type="journal article" date="2009" name="Stand. Genomic Sci.">
        <title>Complete genome sequence of Pirellula staleyi type strain (ATCC 27377).</title>
        <authorList>
            <person name="Clum A."/>
            <person name="Tindall B.J."/>
            <person name="Sikorski J."/>
            <person name="Ivanova N."/>
            <person name="Mavrommatis K."/>
            <person name="Lucas S."/>
            <person name="Glavina del Rio T."/>
            <person name="Nolan M."/>
            <person name="Chen F."/>
            <person name="Tice H."/>
            <person name="Pitluck S."/>
            <person name="Cheng J.F."/>
            <person name="Chertkov O."/>
            <person name="Brettin T."/>
            <person name="Han C."/>
            <person name="Detter J.C."/>
            <person name="Kuske C."/>
            <person name="Bruce D."/>
            <person name="Goodwin L."/>
            <person name="Ovchinikova G."/>
            <person name="Pati A."/>
            <person name="Mikhailova N."/>
            <person name="Chen A."/>
            <person name="Palaniappan K."/>
            <person name="Land M."/>
            <person name="Hauser L."/>
            <person name="Chang Y.J."/>
            <person name="Jeffries C.D."/>
            <person name="Chain P."/>
            <person name="Rohde M."/>
            <person name="Goker M."/>
            <person name="Bristow J."/>
            <person name="Eisen J.A."/>
            <person name="Markowitz V."/>
            <person name="Hugenholtz P."/>
            <person name="Kyrpides N.C."/>
            <person name="Klenk H.P."/>
            <person name="Lapidus A."/>
        </authorList>
    </citation>
    <scope>NUCLEOTIDE SEQUENCE [LARGE SCALE GENOMIC DNA]</scope>
    <source>
        <strain evidence="3">ATCC 27377 / DSM 6068 / ICPB 4128</strain>
    </source>
</reference>
<feature type="signal peptide" evidence="1">
    <location>
        <begin position="1"/>
        <end position="19"/>
    </location>
</feature>
<evidence type="ECO:0000313" key="3">
    <source>
        <dbReference type="Proteomes" id="UP000001887"/>
    </source>
</evidence>
<dbReference type="KEGG" id="psl:Psta_4255"/>
<evidence type="ECO:0000256" key="1">
    <source>
        <dbReference type="SAM" id="SignalP"/>
    </source>
</evidence>
<proteinExistence type="predicted"/>
<organism evidence="2 3">
    <name type="scientific">Pirellula staleyi (strain ATCC 27377 / DSM 6068 / ICPB 4128)</name>
    <name type="common">Pirella staleyi</name>
    <dbReference type="NCBI Taxonomy" id="530564"/>
    <lineage>
        <taxon>Bacteria</taxon>
        <taxon>Pseudomonadati</taxon>
        <taxon>Planctomycetota</taxon>
        <taxon>Planctomycetia</taxon>
        <taxon>Pirellulales</taxon>
        <taxon>Pirellulaceae</taxon>
        <taxon>Pirellula</taxon>
    </lineage>
</organism>